<name>A0AAV4DK68_9GAST</name>
<protein>
    <submittedName>
        <fullName evidence="1">Uncharacterized protein</fullName>
    </submittedName>
</protein>
<dbReference type="AlphaFoldDB" id="A0AAV4DK68"/>
<dbReference type="EMBL" id="BLXT01007956">
    <property type="protein sequence ID" value="GFO44468.1"/>
    <property type="molecule type" value="Genomic_DNA"/>
</dbReference>
<proteinExistence type="predicted"/>
<comment type="caution">
    <text evidence="1">The sequence shown here is derived from an EMBL/GenBank/DDBJ whole genome shotgun (WGS) entry which is preliminary data.</text>
</comment>
<dbReference type="Proteomes" id="UP000735302">
    <property type="component" value="Unassembled WGS sequence"/>
</dbReference>
<evidence type="ECO:0000313" key="2">
    <source>
        <dbReference type="Proteomes" id="UP000735302"/>
    </source>
</evidence>
<organism evidence="1 2">
    <name type="scientific">Plakobranchus ocellatus</name>
    <dbReference type="NCBI Taxonomy" id="259542"/>
    <lineage>
        <taxon>Eukaryota</taxon>
        <taxon>Metazoa</taxon>
        <taxon>Spiralia</taxon>
        <taxon>Lophotrochozoa</taxon>
        <taxon>Mollusca</taxon>
        <taxon>Gastropoda</taxon>
        <taxon>Heterobranchia</taxon>
        <taxon>Euthyneura</taxon>
        <taxon>Panpulmonata</taxon>
        <taxon>Sacoglossa</taxon>
        <taxon>Placobranchoidea</taxon>
        <taxon>Plakobranchidae</taxon>
        <taxon>Plakobranchus</taxon>
    </lineage>
</organism>
<evidence type="ECO:0000313" key="1">
    <source>
        <dbReference type="EMBL" id="GFO44468.1"/>
    </source>
</evidence>
<gene>
    <name evidence="1" type="ORF">PoB_007097300</name>
</gene>
<sequence length="163" mass="18485">MPESRSVKRKADFELAPPYLKRAKMTLNHAPKLKFCLKKARRRGASKKLAQKKVRFEMPVQAPEAYSLNRKMVVFIPVISNLGKSDGTTGAALGNLVKADGLNIQPRPTKFISSVSCESTWQCLVSIILTLSRRRESNRRHVKQCPMPRKVRILLLLVVFFPI</sequence>
<reference evidence="1 2" key="1">
    <citation type="journal article" date="2021" name="Elife">
        <title>Chloroplast acquisition without the gene transfer in kleptoplastic sea slugs, Plakobranchus ocellatus.</title>
        <authorList>
            <person name="Maeda T."/>
            <person name="Takahashi S."/>
            <person name="Yoshida T."/>
            <person name="Shimamura S."/>
            <person name="Takaki Y."/>
            <person name="Nagai Y."/>
            <person name="Toyoda A."/>
            <person name="Suzuki Y."/>
            <person name="Arimoto A."/>
            <person name="Ishii H."/>
            <person name="Satoh N."/>
            <person name="Nishiyama T."/>
            <person name="Hasebe M."/>
            <person name="Maruyama T."/>
            <person name="Minagawa J."/>
            <person name="Obokata J."/>
            <person name="Shigenobu S."/>
        </authorList>
    </citation>
    <scope>NUCLEOTIDE SEQUENCE [LARGE SCALE GENOMIC DNA]</scope>
</reference>
<keyword evidence="2" id="KW-1185">Reference proteome</keyword>
<accession>A0AAV4DK68</accession>